<gene>
    <name evidence="3" type="ORF">SAMN04488096_108183</name>
</gene>
<feature type="domain" description="Transglutaminase-like" evidence="1">
    <location>
        <begin position="276"/>
        <end position="374"/>
    </location>
</feature>
<dbReference type="AlphaFoldDB" id="A0A1M6GRK1"/>
<reference evidence="3 4" key="1">
    <citation type="submission" date="2016-11" db="EMBL/GenBank/DDBJ databases">
        <authorList>
            <person name="Jaros S."/>
            <person name="Januszkiewicz K."/>
            <person name="Wedrychowicz H."/>
        </authorList>
    </citation>
    <scope>NUCLEOTIDE SEQUENCE [LARGE SCALE GENOMIC DNA]</scope>
    <source>
        <strain evidence="3 4">DSM 21425</strain>
    </source>
</reference>
<dbReference type="InterPro" id="IPR002931">
    <property type="entry name" value="Transglutaminase-like"/>
</dbReference>
<dbReference type="SUPFAM" id="SSF54001">
    <property type="entry name" value="Cysteine proteinases"/>
    <property type="match status" value="1"/>
</dbReference>
<accession>A0A1M6GRK1</accession>
<sequence>MYKNFITIVILWLYVSCTYGQKSVMPIFSSKDKNANAIVRKNITEVELNSLTNVYYKKYTLITVFNPEGDDVISNYAYYDGDSKIKNLDLKIYNSLGVKIHDYNIKDFQDVSSVSGSTLYSDARVKYFNYRPTSYPYTVAFLKEIKFDDTSLIPGHNFISNYDTYIKESTYKLYYNKEEWNLLFNEKNFDSYNIDKKEVEGGIVYELKDSPSIPNEELSLPYNLIFPKLEVTSSDFTIAGHKAENISNWNSLGKWFSSELLDGRTELSLETETHIKKITSHAQDPIEKAKIIYKYVQDNTRYISVQVGIGGLQPIIASEVDNVKYGDCKGLSNYTKALLSLVGVDAYYVHVEAGTNKVDFEDNFATLAQGNHAILCIPDEKNLHWIDCTSSTLPFGFLGTFTDDRKAFVMKPDGGQIVKTPQYLNEDNLQLTQAEISFSPKGKIKVLGSMKTYGSQYDSRSSLEHYSLEDLKKRDYKFWSTIHNLNIIKHDMLNNKDEISFVENFEFEGDRYTEISGDRCFVKINVINPDTYVPSRYRNRKTDFYYPRGYQDKDEIKIKIPENYIVEAIPYPVNLKTEFGSYKMEVIKENDHLLYKKTILIKEGKYTKEKYKAFRAFRKSIANAEAQKISFIKQN</sequence>
<evidence type="ECO:0000259" key="1">
    <source>
        <dbReference type="Pfam" id="PF01841"/>
    </source>
</evidence>
<protein>
    <submittedName>
        <fullName evidence="3">Transglutaminase-like superfamily protein</fullName>
    </submittedName>
</protein>
<dbReference type="Pfam" id="PF01841">
    <property type="entry name" value="Transglut_core"/>
    <property type="match status" value="1"/>
</dbReference>
<organism evidence="3 4">
    <name type="scientific">Mesonia phycicola</name>
    <dbReference type="NCBI Taxonomy" id="579105"/>
    <lineage>
        <taxon>Bacteria</taxon>
        <taxon>Pseudomonadati</taxon>
        <taxon>Bacteroidota</taxon>
        <taxon>Flavobacteriia</taxon>
        <taxon>Flavobacteriales</taxon>
        <taxon>Flavobacteriaceae</taxon>
        <taxon>Mesonia</taxon>
    </lineage>
</organism>
<dbReference type="InterPro" id="IPR024618">
    <property type="entry name" value="DUF3857"/>
</dbReference>
<evidence type="ECO:0000313" key="4">
    <source>
        <dbReference type="Proteomes" id="UP000184225"/>
    </source>
</evidence>
<dbReference type="Pfam" id="PF12969">
    <property type="entry name" value="DUF3857"/>
    <property type="match status" value="1"/>
</dbReference>
<dbReference type="Gene3D" id="2.60.120.1130">
    <property type="match status" value="1"/>
</dbReference>
<keyword evidence="4" id="KW-1185">Reference proteome</keyword>
<evidence type="ECO:0000313" key="3">
    <source>
        <dbReference type="EMBL" id="SHJ12561.1"/>
    </source>
</evidence>
<dbReference type="EMBL" id="FQYY01000008">
    <property type="protein sequence ID" value="SHJ12561.1"/>
    <property type="molecule type" value="Genomic_DNA"/>
</dbReference>
<feature type="domain" description="DUF3857" evidence="2">
    <location>
        <begin position="55"/>
        <end position="202"/>
    </location>
</feature>
<dbReference type="Proteomes" id="UP000184225">
    <property type="component" value="Unassembled WGS sequence"/>
</dbReference>
<name>A0A1M6GRK1_9FLAO</name>
<dbReference type="InterPro" id="IPR038765">
    <property type="entry name" value="Papain-like_cys_pep_sf"/>
</dbReference>
<proteinExistence type="predicted"/>
<dbReference type="Gene3D" id="3.10.620.30">
    <property type="match status" value="1"/>
</dbReference>
<dbReference type="STRING" id="579105.SAMN04488096_108183"/>
<evidence type="ECO:0000259" key="2">
    <source>
        <dbReference type="Pfam" id="PF12969"/>
    </source>
</evidence>